<gene>
    <name evidence="1" type="ORF">MRB53_011465</name>
</gene>
<dbReference type="EMBL" id="CM056811">
    <property type="protein sequence ID" value="KAJ8637198.1"/>
    <property type="molecule type" value="Genomic_DNA"/>
</dbReference>
<reference evidence="1 2" key="1">
    <citation type="journal article" date="2022" name="Hortic Res">
        <title>A haplotype resolved chromosomal level avocado genome allows analysis of novel avocado genes.</title>
        <authorList>
            <person name="Nath O."/>
            <person name="Fletcher S.J."/>
            <person name="Hayward A."/>
            <person name="Shaw L.M."/>
            <person name="Masouleh A.K."/>
            <person name="Furtado A."/>
            <person name="Henry R.J."/>
            <person name="Mitter N."/>
        </authorList>
    </citation>
    <scope>NUCLEOTIDE SEQUENCE [LARGE SCALE GENOMIC DNA]</scope>
    <source>
        <strain evidence="2">cv. Hass</strain>
    </source>
</reference>
<keyword evidence="2" id="KW-1185">Reference proteome</keyword>
<accession>A0ACC2LVF6</accession>
<proteinExistence type="predicted"/>
<evidence type="ECO:0000313" key="2">
    <source>
        <dbReference type="Proteomes" id="UP001234297"/>
    </source>
</evidence>
<comment type="caution">
    <text evidence="1">The sequence shown here is derived from an EMBL/GenBank/DDBJ whole genome shotgun (WGS) entry which is preliminary data.</text>
</comment>
<dbReference type="Proteomes" id="UP001234297">
    <property type="component" value="Chromosome 3"/>
</dbReference>
<organism evidence="1 2">
    <name type="scientific">Persea americana</name>
    <name type="common">Avocado</name>
    <dbReference type="NCBI Taxonomy" id="3435"/>
    <lineage>
        <taxon>Eukaryota</taxon>
        <taxon>Viridiplantae</taxon>
        <taxon>Streptophyta</taxon>
        <taxon>Embryophyta</taxon>
        <taxon>Tracheophyta</taxon>
        <taxon>Spermatophyta</taxon>
        <taxon>Magnoliopsida</taxon>
        <taxon>Magnoliidae</taxon>
        <taxon>Laurales</taxon>
        <taxon>Lauraceae</taxon>
        <taxon>Persea</taxon>
    </lineage>
</organism>
<name>A0ACC2LVF6_PERAE</name>
<protein>
    <submittedName>
        <fullName evidence="1">Uncharacterized protein</fullName>
    </submittedName>
</protein>
<sequence length="158" mass="18014">MQSYAAMGVVLQSITQRFDGVAEFLLLRSVLPDAMGTCYLPCGILLEDLKSMLLNWTFLAEENAHWSRVRSREAENNLFLVRLSNGVTGSQNFYPYYFSPSVPHCNGALCCIVLDRDSTSLLYVSSSDDENQFVFEWIADSLQRVYVMIFFQFMLSSE</sequence>
<evidence type="ECO:0000313" key="1">
    <source>
        <dbReference type="EMBL" id="KAJ8637198.1"/>
    </source>
</evidence>